<dbReference type="InterPro" id="IPR009071">
    <property type="entry name" value="HMG_box_dom"/>
</dbReference>
<evidence type="ECO:0000256" key="1">
    <source>
        <dbReference type="ARBA" id="ARBA00023125"/>
    </source>
</evidence>
<evidence type="ECO:0000313" key="7">
    <source>
        <dbReference type="Proteomes" id="UP001049176"/>
    </source>
</evidence>
<reference evidence="6" key="1">
    <citation type="journal article" date="2021" name="Genome Biol. Evol.">
        <title>The assembled and annotated genome of the fairy-ring fungus Marasmius oreades.</title>
        <authorList>
            <person name="Hiltunen M."/>
            <person name="Ament-Velasquez S.L."/>
            <person name="Johannesson H."/>
        </authorList>
    </citation>
    <scope>NUCLEOTIDE SEQUENCE</scope>
    <source>
        <strain evidence="6">03SP1</strain>
    </source>
</reference>
<feature type="region of interest" description="Disordered" evidence="4">
    <location>
        <begin position="287"/>
        <end position="309"/>
    </location>
</feature>
<dbReference type="CDD" id="cd01389">
    <property type="entry name" value="HMG-box_ROX1-like"/>
    <property type="match status" value="1"/>
</dbReference>
<dbReference type="PANTHER" id="PTHR10270:SF161">
    <property type="entry name" value="SEX-DETERMINING REGION Y PROTEIN"/>
    <property type="match status" value="1"/>
</dbReference>
<protein>
    <recommendedName>
        <fullName evidence="5">HMG box domain-containing protein</fullName>
    </recommendedName>
</protein>
<feature type="domain" description="HMG box" evidence="5">
    <location>
        <begin position="75"/>
        <end position="148"/>
    </location>
</feature>
<dbReference type="Proteomes" id="UP001049176">
    <property type="component" value="Chromosome 11"/>
</dbReference>
<dbReference type="OrthoDB" id="6247875at2759"/>
<evidence type="ECO:0000313" key="6">
    <source>
        <dbReference type="EMBL" id="KAG7085610.1"/>
    </source>
</evidence>
<dbReference type="GO" id="GO:0005634">
    <property type="term" value="C:nucleus"/>
    <property type="evidence" value="ECO:0007669"/>
    <property type="project" value="UniProtKB-UniRule"/>
</dbReference>
<dbReference type="PROSITE" id="PS50118">
    <property type="entry name" value="HMG_BOX_2"/>
    <property type="match status" value="1"/>
</dbReference>
<feature type="compositionally biased region" description="Low complexity" evidence="4">
    <location>
        <begin position="171"/>
        <end position="181"/>
    </location>
</feature>
<dbReference type="EMBL" id="CM032191">
    <property type="protein sequence ID" value="KAG7085610.1"/>
    <property type="molecule type" value="Genomic_DNA"/>
</dbReference>
<keyword evidence="1 3" id="KW-0238">DNA-binding</keyword>
<keyword evidence="2" id="KW-0804">Transcription</keyword>
<evidence type="ECO:0000256" key="4">
    <source>
        <dbReference type="SAM" id="MobiDB-lite"/>
    </source>
</evidence>
<dbReference type="RefSeq" id="XP_043002081.1">
    <property type="nucleotide sequence ID" value="XM_043160125.1"/>
</dbReference>
<dbReference type="Gene3D" id="1.10.30.10">
    <property type="entry name" value="High mobility group box domain"/>
    <property type="match status" value="1"/>
</dbReference>
<feature type="region of interest" description="Disordered" evidence="4">
    <location>
        <begin position="95"/>
        <end position="122"/>
    </location>
</feature>
<dbReference type="SUPFAM" id="SSF47095">
    <property type="entry name" value="HMG-box"/>
    <property type="match status" value="1"/>
</dbReference>
<dbReference type="GO" id="GO:0000978">
    <property type="term" value="F:RNA polymerase II cis-regulatory region sequence-specific DNA binding"/>
    <property type="evidence" value="ECO:0007669"/>
    <property type="project" value="TreeGrafter"/>
</dbReference>
<feature type="compositionally biased region" description="Polar residues" evidence="4">
    <location>
        <begin position="194"/>
        <end position="212"/>
    </location>
</feature>
<keyword evidence="7" id="KW-1185">Reference proteome</keyword>
<feature type="compositionally biased region" description="Low complexity" evidence="4">
    <location>
        <begin position="41"/>
        <end position="63"/>
    </location>
</feature>
<feature type="compositionally biased region" description="Basic and acidic residues" evidence="4">
    <location>
        <begin position="136"/>
        <end position="164"/>
    </location>
</feature>
<feature type="DNA-binding region" description="HMG box" evidence="3">
    <location>
        <begin position="75"/>
        <end position="148"/>
    </location>
</feature>
<dbReference type="GeneID" id="66072236"/>
<organism evidence="6 7">
    <name type="scientific">Marasmius oreades</name>
    <name type="common">fairy-ring Marasmius</name>
    <dbReference type="NCBI Taxonomy" id="181124"/>
    <lineage>
        <taxon>Eukaryota</taxon>
        <taxon>Fungi</taxon>
        <taxon>Dikarya</taxon>
        <taxon>Basidiomycota</taxon>
        <taxon>Agaricomycotina</taxon>
        <taxon>Agaricomycetes</taxon>
        <taxon>Agaricomycetidae</taxon>
        <taxon>Agaricales</taxon>
        <taxon>Marasmiineae</taxon>
        <taxon>Marasmiaceae</taxon>
        <taxon>Marasmius</taxon>
    </lineage>
</organism>
<gene>
    <name evidence="6" type="ORF">E1B28_003160</name>
</gene>
<keyword evidence="3" id="KW-0539">Nucleus</keyword>
<dbReference type="KEGG" id="more:E1B28_003160"/>
<dbReference type="GO" id="GO:0001228">
    <property type="term" value="F:DNA-binding transcription activator activity, RNA polymerase II-specific"/>
    <property type="evidence" value="ECO:0007669"/>
    <property type="project" value="TreeGrafter"/>
</dbReference>
<evidence type="ECO:0000256" key="2">
    <source>
        <dbReference type="ARBA" id="ARBA00023163"/>
    </source>
</evidence>
<name>A0A9P7UKD8_9AGAR</name>
<comment type="caution">
    <text evidence="6">The sequence shown here is derived from an EMBL/GenBank/DDBJ whole genome shotgun (WGS) entry which is preliminary data.</text>
</comment>
<dbReference type="SMART" id="SM00398">
    <property type="entry name" value="HMG"/>
    <property type="match status" value="1"/>
</dbReference>
<evidence type="ECO:0000256" key="3">
    <source>
        <dbReference type="PROSITE-ProRule" id="PRU00267"/>
    </source>
</evidence>
<feature type="region of interest" description="Disordered" evidence="4">
    <location>
        <begin position="136"/>
        <end position="235"/>
    </location>
</feature>
<feature type="compositionally biased region" description="Polar residues" evidence="4">
    <location>
        <begin position="300"/>
        <end position="309"/>
    </location>
</feature>
<evidence type="ECO:0000259" key="5">
    <source>
        <dbReference type="PROSITE" id="PS50118"/>
    </source>
</evidence>
<accession>A0A9P7UKD8</accession>
<dbReference type="InterPro" id="IPR050140">
    <property type="entry name" value="SRY-related_HMG-box_TF-like"/>
</dbReference>
<dbReference type="Pfam" id="PF00505">
    <property type="entry name" value="HMG_box"/>
    <property type="match status" value="1"/>
</dbReference>
<feature type="region of interest" description="Disordered" evidence="4">
    <location>
        <begin position="40"/>
        <end position="74"/>
    </location>
</feature>
<dbReference type="InterPro" id="IPR036910">
    <property type="entry name" value="HMG_box_dom_sf"/>
</dbReference>
<dbReference type="PANTHER" id="PTHR10270">
    <property type="entry name" value="SOX TRANSCRIPTION FACTOR"/>
    <property type="match status" value="1"/>
</dbReference>
<dbReference type="GO" id="GO:0030154">
    <property type="term" value="P:cell differentiation"/>
    <property type="evidence" value="ECO:0007669"/>
    <property type="project" value="TreeGrafter"/>
</dbReference>
<sequence>MNILGWAPERRKDVSSTPPANQIITLDLYHPQLMDPVLAESHSSTPVSPSMSSSTTPSESSRPQTPPRKGDPDWVARPRNCFFIFRCEYIKEHSRGGKDAPLLGTNDQGLSKRAGQAWRRLSPAEKAKYERLADAERIQHARDHPDYRFRPTRNDSNRRTDKPYARRTRTRASVSTSSSSSRRPKGQVLERAQTESAFATSHLLQSRPNSPFGSPLRSPSIHPEEPMASRPRSLSVPPLFTFPHYPHPHSGGTPHELRRVVSNQETNLPMAGPTSHMSFAASQELIYPGEGSTPRDHGSRSISGHQSPYQQPCHSAFAYNVSPFAAVSSSLANWNGASFHSTPYGLPLSMPLLSQSWSADPFFSEASSPDESSSQIHSPSYANPPAINLEPGIEYIPDENPAITHEFPHFGSAEHSVHDISMREYSPNNSARANALETPGIGLAERGTSEINGGFLNFDLSISDEQRLFDGLVAL</sequence>
<dbReference type="AlphaFoldDB" id="A0A9P7UKD8"/>
<proteinExistence type="predicted"/>